<dbReference type="PANTHER" id="PTHR10807">
    <property type="entry name" value="MYOTUBULARIN-RELATED"/>
    <property type="match status" value="1"/>
</dbReference>
<dbReference type="Gene3D" id="3.30.40.10">
    <property type="entry name" value="Zinc/RING finger domain, C3HC4 (zinc finger)"/>
    <property type="match status" value="1"/>
</dbReference>
<dbReference type="InterPro" id="IPR000387">
    <property type="entry name" value="Tyr_Pase_dom"/>
</dbReference>
<evidence type="ECO:0000256" key="8">
    <source>
        <dbReference type="ARBA" id="ARBA00022801"/>
    </source>
</evidence>
<evidence type="ECO:0000259" key="16">
    <source>
        <dbReference type="PROSITE" id="PS50178"/>
    </source>
</evidence>
<gene>
    <name evidence="18" type="ORF">FWK35_00003096</name>
</gene>
<comment type="subcellular location">
    <subcellularLocation>
        <location evidence="2">Cytoplasm</location>
    </subcellularLocation>
    <subcellularLocation>
        <location evidence="1">Endomembrane system</location>
        <topology evidence="1">Peripheral membrane protein</topology>
    </subcellularLocation>
</comment>
<dbReference type="OrthoDB" id="271628at2759"/>
<dbReference type="Pfam" id="PF06602">
    <property type="entry name" value="Myotub-related"/>
    <property type="match status" value="1"/>
</dbReference>
<dbReference type="InterPro" id="IPR017455">
    <property type="entry name" value="Znf_FYVE-rel"/>
</dbReference>
<evidence type="ECO:0000256" key="6">
    <source>
        <dbReference type="ARBA" id="ARBA00022723"/>
    </source>
</evidence>
<keyword evidence="19" id="KW-1185">Reference proteome</keyword>
<evidence type="ECO:0000256" key="2">
    <source>
        <dbReference type="ARBA" id="ARBA00004496"/>
    </source>
</evidence>
<dbReference type="GO" id="GO:0005737">
    <property type="term" value="C:cytoplasm"/>
    <property type="evidence" value="ECO:0007669"/>
    <property type="project" value="UniProtKB-SubCell"/>
</dbReference>
<evidence type="ECO:0000256" key="14">
    <source>
        <dbReference type="PROSITE-ProRule" id="PRU00091"/>
    </source>
</evidence>
<dbReference type="Gene3D" id="2.30.29.30">
    <property type="entry name" value="Pleckstrin-homology domain (PH domain)/Phosphotyrosine-binding domain (PTB)"/>
    <property type="match status" value="1"/>
</dbReference>
<evidence type="ECO:0000256" key="5">
    <source>
        <dbReference type="ARBA" id="ARBA00022490"/>
    </source>
</evidence>
<keyword evidence="7 14" id="KW-0863">Zinc-finger</keyword>
<dbReference type="CDD" id="cd13210">
    <property type="entry name" value="PH-GRAM_MTMR6-like"/>
    <property type="match status" value="1"/>
</dbReference>
<dbReference type="InterPro" id="IPR000306">
    <property type="entry name" value="Znf_FYVE"/>
</dbReference>
<dbReference type="SMART" id="SM00064">
    <property type="entry name" value="FYVE"/>
    <property type="match status" value="1"/>
</dbReference>
<evidence type="ECO:0000256" key="11">
    <source>
        <dbReference type="ARBA" id="ARBA00032571"/>
    </source>
</evidence>
<dbReference type="EC" id="3.1.3.95" evidence="4"/>
<feature type="domain" description="Myotubularin phosphatase" evidence="17">
    <location>
        <begin position="173"/>
        <end position="529"/>
    </location>
</feature>
<accession>A0A6G0YUM6</accession>
<dbReference type="PROSITE" id="PS51339">
    <property type="entry name" value="PPASE_MYOTUBULARIN"/>
    <property type="match status" value="1"/>
</dbReference>
<dbReference type="EMBL" id="VUJU01002322">
    <property type="protein sequence ID" value="KAF0761706.1"/>
    <property type="molecule type" value="Genomic_DNA"/>
</dbReference>
<dbReference type="InterPro" id="IPR011011">
    <property type="entry name" value="Znf_FYVE_PHD"/>
</dbReference>
<evidence type="ECO:0000256" key="1">
    <source>
        <dbReference type="ARBA" id="ARBA00004184"/>
    </source>
</evidence>
<dbReference type="InterPro" id="IPR016130">
    <property type="entry name" value="Tyr_Pase_AS"/>
</dbReference>
<dbReference type="PANTHER" id="PTHR10807:SF8">
    <property type="entry name" value="PHOSPHATIDYLINOSITOL-3-PHOSPHATE PHOSPHATASE"/>
    <property type="match status" value="1"/>
</dbReference>
<reference evidence="18 19" key="1">
    <citation type="submission" date="2019-08" db="EMBL/GenBank/DDBJ databases">
        <title>Whole genome of Aphis craccivora.</title>
        <authorList>
            <person name="Voronova N.V."/>
            <person name="Shulinski R.S."/>
            <person name="Bandarenka Y.V."/>
            <person name="Zhorov D.G."/>
            <person name="Warner D."/>
        </authorList>
    </citation>
    <scope>NUCLEOTIDE SEQUENCE [LARGE SCALE GENOMIC DNA]</scope>
    <source>
        <strain evidence="18">180601</strain>
        <tissue evidence="18">Whole Body</tissue>
    </source>
</reference>
<dbReference type="InterPro" id="IPR029021">
    <property type="entry name" value="Prot-tyrosine_phosphatase-like"/>
</dbReference>
<dbReference type="Proteomes" id="UP000478052">
    <property type="component" value="Unassembled WGS sequence"/>
</dbReference>
<keyword evidence="6" id="KW-0479">Metal-binding</keyword>
<feature type="domain" description="Tyrosine specific protein phosphatases" evidence="15">
    <location>
        <begin position="339"/>
        <end position="382"/>
    </location>
</feature>
<feature type="domain" description="FYVE-type" evidence="16">
    <location>
        <begin position="631"/>
        <end position="691"/>
    </location>
</feature>
<evidence type="ECO:0000259" key="17">
    <source>
        <dbReference type="PROSITE" id="PS51339"/>
    </source>
</evidence>
<dbReference type="Gene3D" id="3.90.190.10">
    <property type="entry name" value="Protein tyrosine phosphatase superfamily"/>
    <property type="match status" value="1"/>
</dbReference>
<dbReference type="PROSITE" id="PS50056">
    <property type="entry name" value="TYR_PHOSPHATASE_2"/>
    <property type="match status" value="1"/>
</dbReference>
<evidence type="ECO:0000256" key="13">
    <source>
        <dbReference type="PIRSR" id="PIRSR630564-2"/>
    </source>
</evidence>
<dbReference type="Pfam" id="PF21098">
    <property type="entry name" value="PH-GRAM_MTMR6-like"/>
    <property type="match status" value="1"/>
</dbReference>
<feature type="binding site" evidence="13">
    <location>
        <begin position="369"/>
        <end position="375"/>
    </location>
    <ligand>
        <name>substrate</name>
    </ligand>
</feature>
<evidence type="ECO:0000256" key="9">
    <source>
        <dbReference type="ARBA" id="ARBA00022833"/>
    </source>
</evidence>
<dbReference type="InterPro" id="IPR048994">
    <property type="entry name" value="PH-GRAM_MTMR6-9"/>
</dbReference>
<proteinExistence type="inferred from homology"/>
<dbReference type="InterPro" id="IPR010569">
    <property type="entry name" value="Myotubularin-like_Pase_dom"/>
</dbReference>
<dbReference type="InterPro" id="IPR013083">
    <property type="entry name" value="Znf_RING/FYVE/PHD"/>
</dbReference>
<dbReference type="GO" id="GO:0004438">
    <property type="term" value="F:phosphatidylinositol-3-phosphate phosphatase activity"/>
    <property type="evidence" value="ECO:0007669"/>
    <property type="project" value="TreeGrafter"/>
</dbReference>
<keyword evidence="8" id="KW-0378">Hydrolase</keyword>
<comment type="similarity">
    <text evidence="3">Belongs to the protein-tyrosine phosphatase family. Non-receptor class myotubularin subfamily.</text>
</comment>
<dbReference type="GO" id="GO:0046856">
    <property type="term" value="P:phosphatidylinositol dephosphorylation"/>
    <property type="evidence" value="ECO:0007669"/>
    <property type="project" value="TreeGrafter"/>
</dbReference>
<protein>
    <recommendedName>
        <fullName evidence="4">phosphatidylinositol-3,5-bisphosphate 3-phosphatase</fullName>
        <ecNumber evidence="4">3.1.3.95</ecNumber>
    </recommendedName>
    <alternativeName>
        <fullName evidence="11">Phosphatidylinositol-3,5-bisphosphate 3-phosphatase</fullName>
    </alternativeName>
</protein>
<dbReference type="InterPro" id="IPR011993">
    <property type="entry name" value="PH-like_dom_sf"/>
</dbReference>
<feature type="active site" description="Phosphocysteine intermediate" evidence="12">
    <location>
        <position position="369"/>
    </location>
</feature>
<dbReference type="SUPFAM" id="SSF57903">
    <property type="entry name" value="FYVE/PHD zinc finger"/>
    <property type="match status" value="1"/>
</dbReference>
<evidence type="ECO:0000259" key="15">
    <source>
        <dbReference type="PROSITE" id="PS50056"/>
    </source>
</evidence>
<dbReference type="SUPFAM" id="SSF52799">
    <property type="entry name" value="(Phosphotyrosine protein) phosphatases II"/>
    <property type="match status" value="1"/>
</dbReference>
<sequence length="716" mass="82362">MAEKDRFVSPAGFRLYRLSSAPGSYSLFCRLRSWLQREAAMAKVARQQQQDGSVIKKIENVRMLDRYNSKKTSAGTLYLTATHLIFFDTENNKESWVLLMHIGSVEKLPITTTGCPILIRCKTFLSVTFVIPKERDSHNIFTSLLVLCQPAKIEDVYCFLYKSNSDKISKSAGWDSFNLETEYKRMNVPNEAWSLTTLNQDYKLCDTYPKFLFVPSSVSTSILVGSSKFRSKERLPVLTYLHRNKASICRCAQPLSGFNARCMEDEQLLTCILYTNPGSEYMYVVDTRPKINAMANRATGKGYENENFYDSIENIHVMRNICEQRNLSMSQFIGGLDSSGWLRHIKTILDTSAFICQAVNSGKSVVVHCSDGWDRTAQVCSLASLMLDPYYRTLQGFQALIEKDWLAFGHKFSDRCGHIAGDSKEVSPVFTQFIEATWQLTMIQPTTFEFNERFLLILHDHVTSCQYGTFIGNCEKERVDLKLKDRTFSFWGYVEEHKKEFLNPLYSAQVETMSPDLSPQNIRFWRGMYCRFENGVHPREHVYDILLATSEQTKSIDDHVKFLQKRLSYFKRKISDGADMVKNSLFSKEICIEPMSYNKEDNIIQSMNDAFDNLTVMEPKLDEAHKVAIEWKSLREAVSCECSTDSSTKKYHCWKCGNVFCTRCIDMNVPLPGHLSQEPVPVCHGCQRPFNNLVLKKRIKPLQLNPLALKNRYLKK</sequence>
<name>A0A6G0YUM6_APHCR</name>
<keyword evidence="10" id="KW-0472">Membrane</keyword>
<evidence type="ECO:0000256" key="3">
    <source>
        <dbReference type="ARBA" id="ARBA00007471"/>
    </source>
</evidence>
<evidence type="ECO:0000256" key="10">
    <source>
        <dbReference type="ARBA" id="ARBA00023136"/>
    </source>
</evidence>
<organism evidence="18 19">
    <name type="scientific">Aphis craccivora</name>
    <name type="common">Cowpea aphid</name>
    <dbReference type="NCBI Taxonomy" id="307492"/>
    <lineage>
        <taxon>Eukaryota</taxon>
        <taxon>Metazoa</taxon>
        <taxon>Ecdysozoa</taxon>
        <taxon>Arthropoda</taxon>
        <taxon>Hexapoda</taxon>
        <taxon>Insecta</taxon>
        <taxon>Pterygota</taxon>
        <taxon>Neoptera</taxon>
        <taxon>Paraneoptera</taxon>
        <taxon>Hemiptera</taxon>
        <taxon>Sternorrhyncha</taxon>
        <taxon>Aphidomorpha</taxon>
        <taxon>Aphidoidea</taxon>
        <taxon>Aphididae</taxon>
        <taxon>Aphidini</taxon>
        <taxon>Aphis</taxon>
        <taxon>Aphis</taxon>
    </lineage>
</organism>
<evidence type="ECO:0000313" key="19">
    <source>
        <dbReference type="Proteomes" id="UP000478052"/>
    </source>
</evidence>
<evidence type="ECO:0000256" key="7">
    <source>
        <dbReference type="ARBA" id="ARBA00022771"/>
    </source>
</evidence>
<keyword evidence="9" id="KW-0862">Zinc</keyword>
<dbReference type="SUPFAM" id="SSF50729">
    <property type="entry name" value="PH domain-like"/>
    <property type="match status" value="1"/>
</dbReference>
<dbReference type="FunFam" id="2.30.29.30:FF:000135">
    <property type="entry name" value="Myotubularin related protein 6"/>
    <property type="match status" value="1"/>
</dbReference>
<dbReference type="PROSITE" id="PS50178">
    <property type="entry name" value="ZF_FYVE"/>
    <property type="match status" value="1"/>
</dbReference>
<dbReference type="GO" id="GO:0052629">
    <property type="term" value="F:phosphatidylinositol-3,5-bisphosphate 3-phosphatase activity"/>
    <property type="evidence" value="ECO:0007669"/>
    <property type="project" value="UniProtKB-EC"/>
</dbReference>
<dbReference type="Pfam" id="PF01363">
    <property type="entry name" value="FYVE"/>
    <property type="match status" value="1"/>
</dbReference>
<evidence type="ECO:0000256" key="12">
    <source>
        <dbReference type="PIRSR" id="PIRSR630564-1"/>
    </source>
</evidence>
<dbReference type="GO" id="GO:0008270">
    <property type="term" value="F:zinc ion binding"/>
    <property type="evidence" value="ECO:0007669"/>
    <property type="project" value="UniProtKB-KW"/>
</dbReference>
<feature type="binding site" evidence="13">
    <location>
        <begin position="314"/>
        <end position="315"/>
    </location>
    <ligand>
        <name>substrate</name>
    </ligand>
</feature>
<comment type="caution">
    <text evidence="18">The sequence shown here is derived from an EMBL/GenBank/DDBJ whole genome shotgun (WGS) entry which is preliminary data.</text>
</comment>
<dbReference type="GO" id="GO:0012505">
    <property type="term" value="C:endomembrane system"/>
    <property type="evidence" value="ECO:0007669"/>
    <property type="project" value="UniProtKB-SubCell"/>
</dbReference>
<keyword evidence="5" id="KW-0963">Cytoplasm</keyword>
<evidence type="ECO:0000313" key="18">
    <source>
        <dbReference type="EMBL" id="KAF0761706.1"/>
    </source>
</evidence>
<evidence type="ECO:0000256" key="4">
    <source>
        <dbReference type="ARBA" id="ARBA00012903"/>
    </source>
</evidence>
<dbReference type="PROSITE" id="PS00383">
    <property type="entry name" value="TYR_PHOSPHATASE_1"/>
    <property type="match status" value="1"/>
</dbReference>
<dbReference type="CDD" id="cd15738">
    <property type="entry name" value="FYVE_MTMR_unchar"/>
    <property type="match status" value="1"/>
</dbReference>
<dbReference type="AlphaFoldDB" id="A0A6G0YUM6"/>
<dbReference type="InterPro" id="IPR030564">
    <property type="entry name" value="Myotubularin"/>
</dbReference>